<sequence>MKNHIAASHAITLAATIFLLTATLPGVAVAQATGGADKPATTSGAKPAAKAAAKKKEAPSASRIQLKSAAKNVAAGIEAAEAALTPEELAISERVYIGQLPCELGATVTLVADAKAPGYFDVHGKNFKYRMFPVPTTTNTVRLEDRKAGAVWLQMGNKSMLMSQKLGTRLADECMSPAQMAVAEAIKLNPPVSVLDAPKPVASAAAPASSAAK</sequence>
<keyword evidence="4" id="KW-1185">Reference proteome</keyword>
<evidence type="ECO:0000313" key="4">
    <source>
        <dbReference type="Proteomes" id="UP001596270"/>
    </source>
</evidence>
<protein>
    <submittedName>
        <fullName evidence="3">Uncharacterized protein</fullName>
    </submittedName>
</protein>
<comment type="caution">
    <text evidence="3">The sequence shown here is derived from an EMBL/GenBank/DDBJ whole genome shotgun (WGS) entry which is preliminary data.</text>
</comment>
<evidence type="ECO:0000313" key="3">
    <source>
        <dbReference type="EMBL" id="MFC6284397.1"/>
    </source>
</evidence>
<dbReference type="RefSeq" id="WP_371440060.1">
    <property type="nucleotide sequence ID" value="NZ_JBHSRS010000084.1"/>
</dbReference>
<keyword evidence="2" id="KW-0732">Signal</keyword>
<gene>
    <name evidence="3" type="ORF">ACFQND_24505</name>
</gene>
<feature type="signal peptide" evidence="2">
    <location>
        <begin position="1"/>
        <end position="30"/>
    </location>
</feature>
<feature type="chain" id="PRO_5045103278" evidence="2">
    <location>
        <begin position="31"/>
        <end position="213"/>
    </location>
</feature>
<accession>A0ABW1U3Y5</accession>
<organism evidence="3 4">
    <name type="scientific">Polaromonas aquatica</name>
    <dbReference type="NCBI Taxonomy" id="332657"/>
    <lineage>
        <taxon>Bacteria</taxon>
        <taxon>Pseudomonadati</taxon>
        <taxon>Pseudomonadota</taxon>
        <taxon>Betaproteobacteria</taxon>
        <taxon>Burkholderiales</taxon>
        <taxon>Comamonadaceae</taxon>
        <taxon>Polaromonas</taxon>
    </lineage>
</organism>
<evidence type="ECO:0000256" key="2">
    <source>
        <dbReference type="SAM" id="SignalP"/>
    </source>
</evidence>
<dbReference type="Proteomes" id="UP001596270">
    <property type="component" value="Unassembled WGS sequence"/>
</dbReference>
<name>A0ABW1U3Y5_9BURK</name>
<proteinExistence type="predicted"/>
<feature type="compositionally biased region" description="Low complexity" evidence="1">
    <location>
        <begin position="38"/>
        <end position="51"/>
    </location>
</feature>
<evidence type="ECO:0000256" key="1">
    <source>
        <dbReference type="SAM" id="MobiDB-lite"/>
    </source>
</evidence>
<feature type="region of interest" description="Disordered" evidence="1">
    <location>
        <begin position="35"/>
        <end position="56"/>
    </location>
</feature>
<dbReference type="EMBL" id="JBHSRS010000084">
    <property type="protein sequence ID" value="MFC6284397.1"/>
    <property type="molecule type" value="Genomic_DNA"/>
</dbReference>
<reference evidence="4" key="1">
    <citation type="journal article" date="2019" name="Int. J. Syst. Evol. Microbiol.">
        <title>The Global Catalogue of Microorganisms (GCM) 10K type strain sequencing project: providing services to taxonomists for standard genome sequencing and annotation.</title>
        <authorList>
            <consortium name="The Broad Institute Genomics Platform"/>
            <consortium name="The Broad Institute Genome Sequencing Center for Infectious Disease"/>
            <person name="Wu L."/>
            <person name="Ma J."/>
        </authorList>
    </citation>
    <scope>NUCLEOTIDE SEQUENCE [LARGE SCALE GENOMIC DNA]</scope>
    <source>
        <strain evidence="4">CCUG 39402</strain>
    </source>
</reference>